<protein>
    <recommendedName>
        <fullName evidence="1">DUF4935 domain-containing protein</fullName>
    </recommendedName>
</protein>
<dbReference type="AlphaFoldDB" id="A0A0N9WJ26"/>
<proteinExistence type="predicted"/>
<dbReference type="InterPro" id="IPR032557">
    <property type="entry name" value="DUF4935"/>
</dbReference>
<reference evidence="2 3" key="2">
    <citation type="journal article" date="2018" name="Nature">
        <title>Mutant phenotypes for thousands of bacterial genes of unknown function.</title>
        <authorList>
            <person name="Price M.N."/>
            <person name="Wetmore K.M."/>
            <person name="Waters R.J."/>
            <person name="Callaghan M."/>
            <person name="Ray J."/>
            <person name="Liu H."/>
            <person name="Kuehl J.V."/>
            <person name="Melnyk R.A."/>
            <person name="Lamson J.S."/>
            <person name="Suh Y."/>
            <person name="Carlson H.K."/>
            <person name="Esquivel Z."/>
            <person name="Sadeeshkumar H."/>
            <person name="Chakraborty R."/>
            <person name="Zane G.M."/>
            <person name="Rubin B.E."/>
            <person name="Wall J.D."/>
            <person name="Visel A."/>
            <person name="Bristow J."/>
            <person name="Blow M.J."/>
            <person name="Arkin A.P."/>
            <person name="Deutschbauer A.M."/>
        </authorList>
    </citation>
    <scope>NUCLEOTIDE SEQUENCE [LARGE SCALE GENOMIC DNA]</scope>
    <source>
        <strain evidence="2 3">FW300-N2E3</strain>
    </source>
</reference>
<dbReference type="EMBL" id="CP012830">
    <property type="protein sequence ID" value="ALI02459.1"/>
    <property type="molecule type" value="Genomic_DNA"/>
</dbReference>
<evidence type="ECO:0000259" key="1">
    <source>
        <dbReference type="Pfam" id="PF16289"/>
    </source>
</evidence>
<accession>A0A0N9WJ26</accession>
<evidence type="ECO:0000313" key="3">
    <source>
        <dbReference type="Proteomes" id="UP000066487"/>
    </source>
</evidence>
<reference evidence="3" key="1">
    <citation type="submission" date="2015-09" db="EMBL/GenBank/DDBJ databases">
        <title>Whole genome sequence of Pseudomonas fluorescens FW300-N2E3.</title>
        <authorList>
            <person name="Ray J."/>
            <person name="Melnyk R."/>
            <person name="Deutschbauer A."/>
        </authorList>
    </citation>
    <scope>NUCLEOTIDE SEQUENCE [LARGE SCALE GENOMIC DNA]</scope>
    <source>
        <strain evidence="3">FW300-N2E3</strain>
    </source>
</reference>
<dbReference type="Proteomes" id="UP000066487">
    <property type="component" value="Chromosome"/>
</dbReference>
<name>A0A0N9WJ26_PSEFL</name>
<dbReference type="OrthoDB" id="8685584at2"/>
<evidence type="ECO:0000313" key="2">
    <source>
        <dbReference type="EMBL" id="ALI02459.1"/>
    </source>
</evidence>
<organism evidence="2 3">
    <name type="scientific">Pseudomonas fluorescens</name>
    <dbReference type="NCBI Taxonomy" id="294"/>
    <lineage>
        <taxon>Bacteria</taxon>
        <taxon>Pseudomonadati</taxon>
        <taxon>Pseudomonadota</taxon>
        <taxon>Gammaproteobacteria</taxon>
        <taxon>Pseudomonadales</taxon>
        <taxon>Pseudomonadaceae</taxon>
        <taxon>Pseudomonas</taxon>
    </lineage>
</organism>
<dbReference type="RefSeq" id="WP_054595787.1">
    <property type="nucleotide sequence ID" value="NZ_CP012830.1"/>
</dbReference>
<gene>
    <name evidence="2" type="ORF">AO353_15765</name>
</gene>
<sequence>MHLLMIDTCVWLEVSSKKSEIPILGLIEHLVDREIVTLLVPDLVKEEYERNKDRVANQTRQRLTQECKLVREIVEAFGGADKLQAINTIDDVKHRLPILSEANYMTIHRVEDLFAKAIATPVSDSAKLKAANRAIDKLAPFHKSKNSMADAALIEVFDEFRRANLHDFESFRFITVNYTDFSDGDHRKPHPDFSEIFAEPSSQFFITPNAALADLLTPDDLDFEVDNGWEEETRGLFEILEMLDELTDKIWYSRHCLRAEGIETGRIQLIPEGAERANGSEIHEHIWAGALKAAEEVEGRHPDLGPWDDFEWGMLNGKLSALRWVLGEEWDNLDT</sequence>
<dbReference type="Pfam" id="PF16289">
    <property type="entry name" value="PIN_12"/>
    <property type="match status" value="1"/>
</dbReference>
<feature type="domain" description="DUF4935" evidence="1">
    <location>
        <begin position="4"/>
        <end position="181"/>
    </location>
</feature>